<keyword evidence="1" id="KW-0472">Membrane</keyword>
<evidence type="ECO:0000256" key="1">
    <source>
        <dbReference type="SAM" id="Phobius"/>
    </source>
</evidence>
<protein>
    <submittedName>
        <fullName evidence="2">Uncharacterized protein</fullName>
    </submittedName>
</protein>
<accession>A0A061RDH2</accession>
<dbReference type="EMBL" id="GBEZ01017504">
    <property type="protein sequence ID" value="JAC68839.1"/>
    <property type="molecule type" value="Transcribed_RNA"/>
</dbReference>
<reference evidence="2" key="1">
    <citation type="submission" date="2014-05" db="EMBL/GenBank/DDBJ databases">
        <title>The transcriptome of the halophilic microalga Tetraselmis sp. GSL018 isolated from the Great Salt Lake, Utah.</title>
        <authorList>
            <person name="Jinkerson R.E."/>
            <person name="D'Adamo S."/>
            <person name="Posewitz M.C."/>
        </authorList>
    </citation>
    <scope>NUCLEOTIDE SEQUENCE</scope>
    <source>
        <strain evidence="2">GSL018</strain>
    </source>
</reference>
<feature type="transmembrane region" description="Helical" evidence="1">
    <location>
        <begin position="35"/>
        <end position="58"/>
    </location>
</feature>
<keyword evidence="1" id="KW-0812">Transmembrane</keyword>
<dbReference type="AlphaFoldDB" id="A0A061RDH2"/>
<evidence type="ECO:0000313" key="2">
    <source>
        <dbReference type="EMBL" id="JAC68839.1"/>
    </source>
</evidence>
<keyword evidence="1" id="KW-1133">Transmembrane helix</keyword>
<gene>
    <name evidence="2" type="ORF">TSPGSL018_7806</name>
</gene>
<name>A0A061RDH2_9CHLO</name>
<sequence>TSIFGLYSFEIKFVVWFCLRQALPVYSRTCLLLDLLSLFAKTCLCFCFIIFFFGFGLIQCACYGQNLFFRFSFPWRPCQLSPPE</sequence>
<proteinExistence type="predicted"/>
<feature type="non-terminal residue" evidence="2">
    <location>
        <position position="1"/>
    </location>
</feature>
<organism evidence="2">
    <name type="scientific">Tetraselmis sp. GSL018</name>
    <dbReference type="NCBI Taxonomy" id="582737"/>
    <lineage>
        <taxon>Eukaryota</taxon>
        <taxon>Viridiplantae</taxon>
        <taxon>Chlorophyta</taxon>
        <taxon>core chlorophytes</taxon>
        <taxon>Chlorodendrophyceae</taxon>
        <taxon>Chlorodendrales</taxon>
        <taxon>Chlorodendraceae</taxon>
        <taxon>Tetraselmis</taxon>
    </lineage>
</organism>